<keyword evidence="2" id="KW-0813">Transport</keyword>
<dbReference type="EMBL" id="AVFL01000020">
    <property type="protein sequence ID" value="EWY38118.1"/>
    <property type="molecule type" value="Genomic_DNA"/>
</dbReference>
<dbReference type="PATRIC" id="fig|1385369.3.peg.4764"/>
<comment type="caution">
    <text evidence="7">The sequence shown here is derived from an EMBL/GenBank/DDBJ whole genome shotgun (WGS) entry which is preliminary data.</text>
</comment>
<sequence length="272" mass="28255">MTASPGHPNGSASRSASGLFEGSFLGDLSRIPPGARLECGICWTRYDPAEGDPVSQVAAGTAFADLPADWRCPTCDAERHKFMVLDAPPGQAAAMLATSAAAPVPAETPAAALVAAYHHIAVSKMADLPVFNARLAVEAIGFHRHGDAWLGIMVTPWFMNAVLAPAIPGAWDTIRDGVKSTHALPSGAYEFVAGHIDGVGTILTCSLFSPMFEFEEQGVVRQTAEAALAALLAPEDAPEEVVTPPAEPPAPVPAATAAELSRRRLLRGGFGA</sequence>
<reference evidence="7 8" key="1">
    <citation type="submission" date="2013-08" db="EMBL/GenBank/DDBJ databases">
        <title>The genome sequence of Skermanella stibiiresistens.</title>
        <authorList>
            <person name="Zhu W."/>
            <person name="Wang G."/>
        </authorList>
    </citation>
    <scope>NUCLEOTIDE SEQUENCE [LARGE SCALE GENOMIC DNA]</scope>
    <source>
        <strain evidence="7 8">SB22</strain>
    </source>
</reference>
<dbReference type="Gene3D" id="2.20.28.10">
    <property type="match status" value="1"/>
</dbReference>
<keyword evidence="5" id="KW-0408">Iron</keyword>
<protein>
    <submittedName>
        <fullName evidence="7">Rubredoxin</fullName>
    </submittedName>
</protein>
<dbReference type="PROSITE" id="PS50903">
    <property type="entry name" value="RUBREDOXIN_LIKE"/>
    <property type="match status" value="1"/>
</dbReference>
<dbReference type="InterPro" id="IPR023994">
    <property type="entry name" value="NiFe-hyd_HybE"/>
</dbReference>
<dbReference type="Gene3D" id="3.30.1460.40">
    <property type="entry name" value="[NiFe]-hydrogenase assembly chaperone, HybE"/>
    <property type="match status" value="1"/>
</dbReference>
<dbReference type="InterPro" id="IPR050526">
    <property type="entry name" value="Rubredoxin_ET"/>
</dbReference>
<evidence type="ECO:0000313" key="8">
    <source>
        <dbReference type="Proteomes" id="UP000019486"/>
    </source>
</evidence>
<keyword evidence="4" id="KW-0249">Electron transport</keyword>
<feature type="domain" description="Rubredoxin-like" evidence="6">
    <location>
        <begin position="34"/>
        <end position="85"/>
    </location>
</feature>
<dbReference type="CDD" id="cd00730">
    <property type="entry name" value="rubredoxin"/>
    <property type="match status" value="1"/>
</dbReference>
<dbReference type="PANTHER" id="PTHR47627:SF1">
    <property type="entry name" value="RUBREDOXIN-1-RELATED"/>
    <property type="match status" value="1"/>
</dbReference>
<dbReference type="STRING" id="1385369.N825_14450"/>
<dbReference type="Pfam" id="PF11939">
    <property type="entry name" value="NiFe-hyd_HybE"/>
    <property type="match status" value="1"/>
</dbReference>
<dbReference type="GO" id="GO:0005506">
    <property type="term" value="F:iron ion binding"/>
    <property type="evidence" value="ECO:0007669"/>
    <property type="project" value="InterPro"/>
</dbReference>
<dbReference type="Pfam" id="PF00301">
    <property type="entry name" value="Rubredoxin"/>
    <property type="match status" value="1"/>
</dbReference>
<comment type="cofactor">
    <cofactor evidence="1">
        <name>Fe(3+)</name>
        <dbReference type="ChEBI" id="CHEBI:29034"/>
    </cofactor>
</comment>
<dbReference type="SUPFAM" id="SSF57802">
    <property type="entry name" value="Rubredoxin-like"/>
    <property type="match status" value="1"/>
</dbReference>
<organism evidence="7 8">
    <name type="scientific">Skermanella stibiiresistens SB22</name>
    <dbReference type="NCBI Taxonomy" id="1385369"/>
    <lineage>
        <taxon>Bacteria</taxon>
        <taxon>Pseudomonadati</taxon>
        <taxon>Pseudomonadota</taxon>
        <taxon>Alphaproteobacteria</taxon>
        <taxon>Rhodospirillales</taxon>
        <taxon>Azospirillaceae</taxon>
        <taxon>Skermanella</taxon>
    </lineage>
</organism>
<evidence type="ECO:0000256" key="4">
    <source>
        <dbReference type="ARBA" id="ARBA00022982"/>
    </source>
</evidence>
<dbReference type="AlphaFoldDB" id="W9H302"/>
<dbReference type="InterPro" id="IPR024935">
    <property type="entry name" value="Rubredoxin_dom"/>
</dbReference>
<evidence type="ECO:0000256" key="5">
    <source>
        <dbReference type="ARBA" id="ARBA00023004"/>
    </source>
</evidence>
<dbReference type="InterPro" id="IPR038530">
    <property type="entry name" value="NiFe-hyd_HybE_sf"/>
</dbReference>
<proteinExistence type="predicted"/>
<dbReference type="PROSITE" id="PS00202">
    <property type="entry name" value="RUBREDOXIN"/>
    <property type="match status" value="1"/>
</dbReference>
<keyword evidence="8" id="KW-1185">Reference proteome</keyword>
<dbReference type="InterPro" id="IPR018527">
    <property type="entry name" value="Rubredoxin_Fe_BS"/>
</dbReference>
<dbReference type="RefSeq" id="WP_051512816.1">
    <property type="nucleotide sequence ID" value="NZ_AVFL01000020.1"/>
</dbReference>
<evidence type="ECO:0000256" key="1">
    <source>
        <dbReference type="ARBA" id="ARBA00001965"/>
    </source>
</evidence>
<gene>
    <name evidence="7" type="ORF">N825_14450</name>
</gene>
<accession>W9H302</accession>
<dbReference type="PRINTS" id="PR00163">
    <property type="entry name" value="RUBREDOXIN"/>
</dbReference>
<dbReference type="GO" id="GO:0043448">
    <property type="term" value="P:alkane catabolic process"/>
    <property type="evidence" value="ECO:0007669"/>
    <property type="project" value="TreeGrafter"/>
</dbReference>
<dbReference type="PANTHER" id="PTHR47627">
    <property type="entry name" value="RUBREDOXIN"/>
    <property type="match status" value="1"/>
</dbReference>
<evidence type="ECO:0000256" key="3">
    <source>
        <dbReference type="ARBA" id="ARBA00022723"/>
    </source>
</evidence>
<dbReference type="OrthoDB" id="9808980at2"/>
<dbReference type="Proteomes" id="UP000019486">
    <property type="component" value="Unassembled WGS sequence"/>
</dbReference>
<keyword evidence="3" id="KW-0479">Metal-binding</keyword>
<evidence type="ECO:0000256" key="2">
    <source>
        <dbReference type="ARBA" id="ARBA00022448"/>
    </source>
</evidence>
<dbReference type="NCBIfam" id="TIGR03993">
    <property type="entry name" value="hydrog_HybE"/>
    <property type="match status" value="1"/>
</dbReference>
<evidence type="ECO:0000313" key="7">
    <source>
        <dbReference type="EMBL" id="EWY38118.1"/>
    </source>
</evidence>
<evidence type="ECO:0000259" key="6">
    <source>
        <dbReference type="PROSITE" id="PS50903"/>
    </source>
</evidence>
<name>W9H302_9PROT</name>
<dbReference type="InterPro" id="IPR024934">
    <property type="entry name" value="Rubredoxin-like_dom"/>
</dbReference>
<dbReference type="GO" id="GO:0009055">
    <property type="term" value="F:electron transfer activity"/>
    <property type="evidence" value="ECO:0007669"/>
    <property type="project" value="TreeGrafter"/>
</dbReference>